<dbReference type="PIRSF" id="PIRSF002869">
    <property type="entry name" value="MviN"/>
    <property type="match status" value="1"/>
</dbReference>
<gene>
    <name evidence="9" type="ORF">UFOPK2399_00817</name>
</gene>
<evidence type="ECO:0000313" key="9">
    <source>
        <dbReference type="EMBL" id="CAB4692466.1"/>
    </source>
</evidence>
<feature type="transmembrane region" description="Helical" evidence="8">
    <location>
        <begin position="158"/>
        <end position="180"/>
    </location>
</feature>
<evidence type="ECO:0000256" key="4">
    <source>
        <dbReference type="ARBA" id="ARBA00022960"/>
    </source>
</evidence>
<name>A0A6J6P119_9ZZZZ</name>
<organism evidence="9">
    <name type="scientific">freshwater metagenome</name>
    <dbReference type="NCBI Taxonomy" id="449393"/>
    <lineage>
        <taxon>unclassified sequences</taxon>
        <taxon>metagenomes</taxon>
        <taxon>ecological metagenomes</taxon>
    </lineage>
</organism>
<feature type="transmembrane region" description="Helical" evidence="8">
    <location>
        <begin position="201"/>
        <end position="226"/>
    </location>
</feature>
<dbReference type="Pfam" id="PF03023">
    <property type="entry name" value="MurJ"/>
    <property type="match status" value="1"/>
</dbReference>
<dbReference type="GO" id="GO:0005886">
    <property type="term" value="C:plasma membrane"/>
    <property type="evidence" value="ECO:0007669"/>
    <property type="project" value="UniProtKB-SubCell"/>
</dbReference>
<feature type="transmembrane region" description="Helical" evidence="8">
    <location>
        <begin position="246"/>
        <end position="268"/>
    </location>
</feature>
<dbReference type="GO" id="GO:0009252">
    <property type="term" value="P:peptidoglycan biosynthetic process"/>
    <property type="evidence" value="ECO:0007669"/>
    <property type="project" value="UniProtKB-KW"/>
</dbReference>
<feature type="transmembrane region" description="Helical" evidence="8">
    <location>
        <begin position="134"/>
        <end position="152"/>
    </location>
</feature>
<dbReference type="InterPro" id="IPR051050">
    <property type="entry name" value="Lipid_II_flippase_MurJ/MviN"/>
</dbReference>
<evidence type="ECO:0000256" key="5">
    <source>
        <dbReference type="ARBA" id="ARBA00022984"/>
    </source>
</evidence>
<protein>
    <submittedName>
        <fullName evidence="9">Unannotated protein</fullName>
    </submittedName>
</protein>
<evidence type="ECO:0000256" key="3">
    <source>
        <dbReference type="ARBA" id="ARBA00022692"/>
    </source>
</evidence>
<dbReference type="PANTHER" id="PTHR47019">
    <property type="entry name" value="LIPID II FLIPPASE MURJ"/>
    <property type="match status" value="1"/>
</dbReference>
<feature type="transmembrane region" description="Helical" evidence="8">
    <location>
        <begin position="288"/>
        <end position="311"/>
    </location>
</feature>
<keyword evidence="2" id="KW-1003">Cell membrane</keyword>
<dbReference type="GO" id="GO:0008360">
    <property type="term" value="P:regulation of cell shape"/>
    <property type="evidence" value="ECO:0007669"/>
    <property type="project" value="UniProtKB-KW"/>
</dbReference>
<evidence type="ECO:0000256" key="1">
    <source>
        <dbReference type="ARBA" id="ARBA00004651"/>
    </source>
</evidence>
<dbReference type="CDD" id="cd13123">
    <property type="entry name" value="MATE_MurJ_like"/>
    <property type="match status" value="1"/>
</dbReference>
<feature type="transmembrane region" description="Helical" evidence="8">
    <location>
        <begin position="381"/>
        <end position="402"/>
    </location>
</feature>
<feature type="transmembrane region" description="Helical" evidence="8">
    <location>
        <begin position="356"/>
        <end position="375"/>
    </location>
</feature>
<dbReference type="PANTHER" id="PTHR47019:SF1">
    <property type="entry name" value="LIPID II FLIPPASE MURJ"/>
    <property type="match status" value="1"/>
</dbReference>
<evidence type="ECO:0000256" key="6">
    <source>
        <dbReference type="ARBA" id="ARBA00022989"/>
    </source>
</evidence>
<dbReference type="EMBL" id="CAEZXP010000001">
    <property type="protein sequence ID" value="CAB4692466.1"/>
    <property type="molecule type" value="Genomic_DNA"/>
</dbReference>
<sequence>MVAANYFGVQGRINAFTVAFQIPNLVRALVADSALSSAFVPVFSDLLEKGDRRRAWRVASSLFWLMVLGLGALTALFMLLAPLLVRPFHPVDPGLAVGLSQVLFPIVALLGVSGIIVGILNCYDEFSVPALTPVAWNVAIIIGLVIGVPQAHSDSSKLYIYAAAILAGTVVQVLLPIPWLRGRDDRLRLVIDWRDPAVWRTLKLMIPVTLSLGLINVNAVVDTFFASRLLDPNLAPAAIDKAFRVYMLPQGMFSVAVATILFPTLSRLSARDDWDGFRETVSLGLRQIAFLLVPASAVIAVLATPIVRLLYQRGAFTPHQTTVVAGALIAFTLGLTFNGTMLLLNRSFFSLQSNWLPTAIALGNLVVNGVLDAFFYRFGVWGIPLSTSVVNLAGTVALIVVLRRRLGRLDLDAVSESLLRVVAASALAAAVGWGVWHTIDPVVGRSFFGQLGSLLPALALAGCVYLVACKVLRVRELDTLTGVMRRRSGG</sequence>
<keyword evidence="4" id="KW-0133">Cell shape</keyword>
<accession>A0A6J6P119</accession>
<dbReference type="InterPro" id="IPR004268">
    <property type="entry name" value="MurJ"/>
</dbReference>
<dbReference type="GO" id="GO:0015648">
    <property type="term" value="F:lipid-linked peptidoglycan transporter activity"/>
    <property type="evidence" value="ECO:0007669"/>
    <property type="project" value="TreeGrafter"/>
</dbReference>
<proteinExistence type="predicted"/>
<feature type="transmembrane region" description="Helical" evidence="8">
    <location>
        <begin position="62"/>
        <end position="82"/>
    </location>
</feature>
<dbReference type="GO" id="GO:0034204">
    <property type="term" value="P:lipid translocation"/>
    <property type="evidence" value="ECO:0007669"/>
    <property type="project" value="TreeGrafter"/>
</dbReference>
<feature type="transmembrane region" description="Helical" evidence="8">
    <location>
        <begin position="418"/>
        <end position="436"/>
    </location>
</feature>
<dbReference type="AlphaFoldDB" id="A0A6J6P119"/>
<reference evidence="9" key="1">
    <citation type="submission" date="2020-05" db="EMBL/GenBank/DDBJ databases">
        <authorList>
            <person name="Chiriac C."/>
            <person name="Salcher M."/>
            <person name="Ghai R."/>
            <person name="Kavagutti S V."/>
        </authorList>
    </citation>
    <scope>NUCLEOTIDE SEQUENCE</scope>
</reference>
<feature type="transmembrane region" description="Helical" evidence="8">
    <location>
        <begin position="102"/>
        <end position="122"/>
    </location>
</feature>
<evidence type="ECO:0000256" key="7">
    <source>
        <dbReference type="ARBA" id="ARBA00023136"/>
    </source>
</evidence>
<keyword evidence="5" id="KW-0573">Peptidoglycan synthesis</keyword>
<evidence type="ECO:0000256" key="2">
    <source>
        <dbReference type="ARBA" id="ARBA00022475"/>
    </source>
</evidence>
<keyword evidence="6 8" id="KW-1133">Transmembrane helix</keyword>
<dbReference type="PRINTS" id="PR01806">
    <property type="entry name" value="VIRFACTRMVIN"/>
</dbReference>
<feature type="transmembrane region" description="Helical" evidence="8">
    <location>
        <begin position="448"/>
        <end position="468"/>
    </location>
</feature>
<keyword evidence="3 8" id="KW-0812">Transmembrane</keyword>
<dbReference type="NCBIfam" id="TIGR01695">
    <property type="entry name" value="murJ_mviN"/>
    <property type="match status" value="1"/>
</dbReference>
<feature type="transmembrane region" description="Helical" evidence="8">
    <location>
        <begin position="323"/>
        <end position="344"/>
    </location>
</feature>
<comment type="subcellular location">
    <subcellularLocation>
        <location evidence="1">Cell membrane</location>
        <topology evidence="1">Multi-pass membrane protein</topology>
    </subcellularLocation>
</comment>
<evidence type="ECO:0000256" key="8">
    <source>
        <dbReference type="SAM" id="Phobius"/>
    </source>
</evidence>
<keyword evidence="7 8" id="KW-0472">Membrane</keyword>